<proteinExistence type="predicted"/>
<dbReference type="InterPro" id="IPR013783">
    <property type="entry name" value="Ig-like_fold"/>
</dbReference>
<evidence type="ECO:0000313" key="3">
    <source>
        <dbReference type="Proteomes" id="UP000179270"/>
    </source>
</evidence>
<comment type="caution">
    <text evidence="2">The sequence shown here is derived from an EMBL/GenBank/DDBJ whole genome shotgun (WGS) entry which is preliminary data.</text>
</comment>
<dbReference type="AlphaFoldDB" id="A0A1F7IAA6"/>
<keyword evidence="1" id="KW-0812">Transmembrane</keyword>
<name>A0A1F7IAA6_9BACT</name>
<evidence type="ECO:0000313" key="2">
    <source>
        <dbReference type="EMBL" id="OGK40283.1"/>
    </source>
</evidence>
<accession>A0A1F7IAA6</accession>
<protein>
    <recommendedName>
        <fullName evidence="4">Bacterial Ig-like domain-containing protein</fullName>
    </recommendedName>
</protein>
<dbReference type="EMBL" id="MGAF01000034">
    <property type="protein sequence ID" value="OGK40283.1"/>
    <property type="molecule type" value="Genomic_DNA"/>
</dbReference>
<feature type="transmembrane region" description="Helical" evidence="1">
    <location>
        <begin position="10"/>
        <end position="27"/>
    </location>
</feature>
<dbReference type="Pfam" id="PF09136">
    <property type="entry name" value="Glucodextran_B"/>
    <property type="match status" value="1"/>
</dbReference>
<keyword evidence="1" id="KW-0472">Membrane</keyword>
<evidence type="ECO:0008006" key="4">
    <source>
        <dbReference type="Google" id="ProtNLM"/>
    </source>
</evidence>
<evidence type="ECO:0000256" key="1">
    <source>
        <dbReference type="SAM" id="Phobius"/>
    </source>
</evidence>
<dbReference type="Proteomes" id="UP000179270">
    <property type="component" value="Unassembled WGS sequence"/>
</dbReference>
<dbReference type="Gene3D" id="2.60.40.10">
    <property type="entry name" value="Immunoglobulins"/>
    <property type="match status" value="1"/>
</dbReference>
<dbReference type="STRING" id="1802055.A3A74_07295"/>
<gene>
    <name evidence="2" type="ORF">A3A74_07295</name>
</gene>
<reference evidence="2 3" key="1">
    <citation type="journal article" date="2016" name="Nat. Commun.">
        <title>Thousands of microbial genomes shed light on interconnected biogeochemical processes in an aquifer system.</title>
        <authorList>
            <person name="Anantharaman K."/>
            <person name="Brown C.T."/>
            <person name="Hug L.A."/>
            <person name="Sharon I."/>
            <person name="Castelle C.J."/>
            <person name="Probst A.J."/>
            <person name="Thomas B.C."/>
            <person name="Singh A."/>
            <person name="Wilkins M.J."/>
            <person name="Karaoz U."/>
            <person name="Brodie E.L."/>
            <person name="Williams K.H."/>
            <person name="Hubbard S.S."/>
            <person name="Banfield J.F."/>
        </authorList>
    </citation>
    <scope>NUCLEOTIDE SEQUENCE [LARGE SCALE GENOMIC DNA]</scope>
</reference>
<organism evidence="2 3">
    <name type="scientific">Candidatus Roizmanbacteria bacterium RIFCSPLOWO2_01_FULL_35_13</name>
    <dbReference type="NCBI Taxonomy" id="1802055"/>
    <lineage>
        <taxon>Bacteria</taxon>
        <taxon>Candidatus Roizmaniibacteriota</taxon>
    </lineage>
</organism>
<keyword evidence="1" id="KW-1133">Transmembrane helix</keyword>
<sequence length="146" mass="15868">MKKRNPDNKILLIGIIVTVLIIVLLFSKKINNPAKPTSTEQIESTIQTDQQAVSEQEQPIEEGLYLEVISPVDVSSVSNSSITVSGKTEANVEIFINENELKADLQGNFSAALTLEEGENIIVVTASDDEGNYAEKTVTVTYEPAS</sequence>